<keyword evidence="7 8" id="KW-0349">Heme</keyword>
<sequence>VFPSIFHSSTMLIPLFIGILLLLVYSLIRYYKFVSGYPKGPTPLPFIGNFLEMDFGSLDKSYERLSDGFNGLCTVFFPLPIIHIKDYRLIREAFIEKGDDFVDRPQLRMLKLLRSFSDDGGVVNSNGEIWREQRRTAISILRDFGMGKNLMEQLVNSSVTNYLKHLEMIKDKENVNMRWPIQIMIANIINELLFGFRYEYDNCDALIRYVEDLNSIMSEIGKNKFVLLGIAFPFLNNIPVIGYHTFHKHKEHARFINQYIVDCVDRAMESYKEDEEPTCFVHAYKQRMAKNDRLENANMMITCSEFFLAGQETTTTTLRWAMLILAKHTKIQEILRSEILAVVGEDRIPSLKDQTEMPYSRAVVHEIQRFANILGTNGLRMTTRDTEVGGHFIPSGTIVNADIHYVMAHDPMFENPEEFRPERYLSEDGKGLKKDLVDRTLPFSLGKRVCIGESLARAELFLGLTATIQRHRLSARPGAEIDLQPLSRPIKIPKEQNIVIERV</sequence>
<protein>
    <recommendedName>
        <fullName evidence="12">Cytochrome P450</fullName>
    </recommendedName>
</protein>
<comment type="caution">
    <text evidence="10">The sequence shown here is derived from an EMBL/GenBank/DDBJ whole genome shotgun (WGS) entry which is preliminary data.</text>
</comment>
<keyword evidence="6 8" id="KW-0503">Monooxygenase</keyword>
<keyword evidence="4 8" id="KW-0560">Oxidoreductase</keyword>
<dbReference type="PRINTS" id="PR00463">
    <property type="entry name" value="EP450I"/>
</dbReference>
<evidence type="ECO:0000256" key="8">
    <source>
        <dbReference type="RuleBase" id="RU000461"/>
    </source>
</evidence>
<dbReference type="InterPro" id="IPR017972">
    <property type="entry name" value="Cyt_P450_CS"/>
</dbReference>
<dbReference type="InterPro" id="IPR036396">
    <property type="entry name" value="Cyt_P450_sf"/>
</dbReference>
<evidence type="ECO:0000256" key="3">
    <source>
        <dbReference type="ARBA" id="ARBA00022723"/>
    </source>
</evidence>
<evidence type="ECO:0000256" key="7">
    <source>
        <dbReference type="PIRSR" id="PIRSR602401-1"/>
    </source>
</evidence>
<dbReference type="SUPFAM" id="SSF48264">
    <property type="entry name" value="Cytochrome P450"/>
    <property type="match status" value="1"/>
</dbReference>
<evidence type="ECO:0000256" key="9">
    <source>
        <dbReference type="SAM" id="Phobius"/>
    </source>
</evidence>
<evidence type="ECO:0000313" key="10">
    <source>
        <dbReference type="EMBL" id="GMS94856.1"/>
    </source>
</evidence>
<evidence type="ECO:0000256" key="4">
    <source>
        <dbReference type="ARBA" id="ARBA00023002"/>
    </source>
</evidence>
<dbReference type="EMBL" id="BTSX01000004">
    <property type="protein sequence ID" value="GMS94856.1"/>
    <property type="molecule type" value="Genomic_DNA"/>
</dbReference>
<keyword evidence="5 7" id="KW-0408">Iron</keyword>
<keyword evidence="9" id="KW-0812">Transmembrane</keyword>
<dbReference type="GO" id="GO:0005506">
    <property type="term" value="F:iron ion binding"/>
    <property type="evidence" value="ECO:0007669"/>
    <property type="project" value="InterPro"/>
</dbReference>
<dbReference type="Proteomes" id="UP001432027">
    <property type="component" value="Unassembled WGS sequence"/>
</dbReference>
<dbReference type="Gene3D" id="1.10.630.10">
    <property type="entry name" value="Cytochrome P450"/>
    <property type="match status" value="1"/>
</dbReference>
<dbReference type="GO" id="GO:0004497">
    <property type="term" value="F:monooxygenase activity"/>
    <property type="evidence" value="ECO:0007669"/>
    <property type="project" value="UniProtKB-KW"/>
</dbReference>
<accession>A0AAV5TKM6</accession>
<evidence type="ECO:0000256" key="2">
    <source>
        <dbReference type="ARBA" id="ARBA00010617"/>
    </source>
</evidence>
<dbReference type="GO" id="GO:0016705">
    <property type="term" value="F:oxidoreductase activity, acting on paired donors, with incorporation or reduction of molecular oxygen"/>
    <property type="evidence" value="ECO:0007669"/>
    <property type="project" value="InterPro"/>
</dbReference>
<name>A0AAV5TKM6_9BILA</name>
<feature type="transmembrane region" description="Helical" evidence="9">
    <location>
        <begin position="12"/>
        <end position="31"/>
    </location>
</feature>
<organism evidence="10 11">
    <name type="scientific">Pristionchus entomophagus</name>
    <dbReference type="NCBI Taxonomy" id="358040"/>
    <lineage>
        <taxon>Eukaryota</taxon>
        <taxon>Metazoa</taxon>
        <taxon>Ecdysozoa</taxon>
        <taxon>Nematoda</taxon>
        <taxon>Chromadorea</taxon>
        <taxon>Rhabditida</taxon>
        <taxon>Rhabditina</taxon>
        <taxon>Diplogasteromorpha</taxon>
        <taxon>Diplogasteroidea</taxon>
        <taxon>Neodiplogasteridae</taxon>
        <taxon>Pristionchus</taxon>
    </lineage>
</organism>
<keyword evidence="9" id="KW-0472">Membrane</keyword>
<keyword evidence="11" id="KW-1185">Reference proteome</keyword>
<comment type="cofactor">
    <cofactor evidence="1 7">
        <name>heme</name>
        <dbReference type="ChEBI" id="CHEBI:30413"/>
    </cofactor>
</comment>
<gene>
    <name evidence="10" type="ORF">PENTCL1PPCAC_17031</name>
</gene>
<dbReference type="AlphaFoldDB" id="A0AAV5TKM6"/>
<dbReference type="PANTHER" id="PTHR24284:SF1">
    <property type="entry name" value="CYTOCHROME P450 FAMILY"/>
    <property type="match status" value="1"/>
</dbReference>
<evidence type="ECO:0000256" key="1">
    <source>
        <dbReference type="ARBA" id="ARBA00001971"/>
    </source>
</evidence>
<feature type="non-terminal residue" evidence="10">
    <location>
        <position position="1"/>
    </location>
</feature>
<feature type="transmembrane region" description="Helical" evidence="9">
    <location>
        <begin position="225"/>
        <end position="246"/>
    </location>
</feature>
<keyword evidence="9" id="KW-1133">Transmembrane helix</keyword>
<proteinExistence type="inferred from homology"/>
<comment type="similarity">
    <text evidence="2 8">Belongs to the cytochrome P450 family.</text>
</comment>
<dbReference type="PROSITE" id="PS00086">
    <property type="entry name" value="CYTOCHROME_P450"/>
    <property type="match status" value="1"/>
</dbReference>
<dbReference type="FunFam" id="1.10.630.10:FF:000036">
    <property type="entry name" value="CYtochrome P450 family"/>
    <property type="match status" value="1"/>
</dbReference>
<dbReference type="InterPro" id="IPR001128">
    <property type="entry name" value="Cyt_P450"/>
</dbReference>
<dbReference type="InterPro" id="IPR002401">
    <property type="entry name" value="Cyt_P450_E_grp-I"/>
</dbReference>
<evidence type="ECO:0000313" key="11">
    <source>
        <dbReference type="Proteomes" id="UP001432027"/>
    </source>
</evidence>
<evidence type="ECO:0000256" key="5">
    <source>
        <dbReference type="ARBA" id="ARBA00023004"/>
    </source>
</evidence>
<evidence type="ECO:0000256" key="6">
    <source>
        <dbReference type="ARBA" id="ARBA00023033"/>
    </source>
</evidence>
<feature type="binding site" description="axial binding residue" evidence="7">
    <location>
        <position position="450"/>
    </location>
    <ligand>
        <name>heme</name>
        <dbReference type="ChEBI" id="CHEBI:30413"/>
    </ligand>
    <ligandPart>
        <name>Fe</name>
        <dbReference type="ChEBI" id="CHEBI:18248"/>
    </ligandPart>
</feature>
<dbReference type="Pfam" id="PF00067">
    <property type="entry name" value="p450"/>
    <property type="match status" value="1"/>
</dbReference>
<reference evidence="10" key="1">
    <citation type="submission" date="2023-10" db="EMBL/GenBank/DDBJ databases">
        <title>Genome assembly of Pristionchus species.</title>
        <authorList>
            <person name="Yoshida K."/>
            <person name="Sommer R.J."/>
        </authorList>
    </citation>
    <scope>NUCLEOTIDE SEQUENCE</scope>
    <source>
        <strain evidence="10">RS0144</strain>
    </source>
</reference>
<dbReference type="PRINTS" id="PR00385">
    <property type="entry name" value="P450"/>
</dbReference>
<dbReference type="PANTHER" id="PTHR24284">
    <property type="entry name" value="CYTOCHROME P450 FAMILY"/>
    <property type="match status" value="1"/>
</dbReference>
<keyword evidence="3 7" id="KW-0479">Metal-binding</keyword>
<evidence type="ECO:0008006" key="12">
    <source>
        <dbReference type="Google" id="ProtNLM"/>
    </source>
</evidence>
<feature type="non-terminal residue" evidence="10">
    <location>
        <position position="503"/>
    </location>
</feature>
<dbReference type="GO" id="GO:0020037">
    <property type="term" value="F:heme binding"/>
    <property type="evidence" value="ECO:0007669"/>
    <property type="project" value="InterPro"/>
</dbReference>